<feature type="chain" id="PRO_5046245972" evidence="3">
    <location>
        <begin position="27"/>
        <end position="643"/>
    </location>
</feature>
<evidence type="ECO:0000313" key="4">
    <source>
        <dbReference type="EMBL" id="NEH11048.1"/>
    </source>
</evidence>
<keyword evidence="2" id="KW-0472">Membrane</keyword>
<name>A0ABX0C7B3_9BIFI</name>
<feature type="signal peptide" evidence="3">
    <location>
        <begin position="1"/>
        <end position="26"/>
    </location>
</feature>
<evidence type="ECO:0000313" key="5">
    <source>
        <dbReference type="Proteomes" id="UP000475155"/>
    </source>
</evidence>
<dbReference type="Pfam" id="PF09479">
    <property type="entry name" value="Flg_new"/>
    <property type="match status" value="5"/>
</dbReference>
<dbReference type="EMBL" id="WHZU01000003">
    <property type="protein sequence ID" value="NEH11048.1"/>
    <property type="molecule type" value="Genomic_DNA"/>
</dbReference>
<evidence type="ECO:0000256" key="3">
    <source>
        <dbReference type="SAM" id="SignalP"/>
    </source>
</evidence>
<dbReference type="Proteomes" id="UP000475155">
    <property type="component" value="Unassembled WGS sequence"/>
</dbReference>
<accession>A0ABX0C7B3</accession>
<feature type="transmembrane region" description="Helical" evidence="2">
    <location>
        <begin position="618"/>
        <end position="639"/>
    </location>
</feature>
<keyword evidence="5" id="KW-1185">Reference proteome</keyword>
<organism evidence="4 5">
    <name type="scientific">Bifidobacterium saimiriisciurei</name>
    <dbReference type="NCBI Taxonomy" id="2661627"/>
    <lineage>
        <taxon>Bacteria</taxon>
        <taxon>Bacillati</taxon>
        <taxon>Actinomycetota</taxon>
        <taxon>Actinomycetes</taxon>
        <taxon>Bifidobacteriales</taxon>
        <taxon>Bifidobacteriaceae</taxon>
        <taxon>Bifidobacterium</taxon>
    </lineage>
</organism>
<dbReference type="InterPro" id="IPR013378">
    <property type="entry name" value="InlB-like_B-rpt"/>
</dbReference>
<keyword evidence="2" id="KW-1133">Transmembrane helix</keyword>
<proteinExistence type="predicted"/>
<sequence>MSFKKVIAGVAAVAALTVSAPFTAQAEENPANECTVNFRVNTYIVASQTSCDATVATAFANVERSVDVPEGKAIDYWTLNGQRVNTGAKIGEPEFKATNVAGVPGATLDAVLKDVAAPAPVKHTVIVSTKGGVIQNGEFAGQSGDVQLTLTEGANLSASLPTLNRLDYVFGGWYYENGKAVGATDTVTGNVSVFAKWTAAEVDPGMGVTTHTVTVSTKGGVIQNGEFKGESGDVQLTVGEGEKLSSVLPELKRDGYTFRGWHYTDTVAVGTSTAVGADDVVKGDVAVYATWDLADVDPGASVKTYTLTVSTNGGTIQDGEFKGESGDVQLTVGEGEKLSSVLPELKRDGFDFHGWHYADATGHGTSTAVGENDVISGDVAVYATWDLSVVDPGASVKTYTLTVSTNGGEIQNGEFKGQYGDVQYTVGENQNVLSVLPELKRDGYTFRGWHYADTKAHGTNTTVGKDDVFSADEHIVALWDAADVDPNMNVAQYTVVYNTNGGNIDGETGDFSLQLGKGETILDKLPTSSTLKRDGYKLAGWAYAETGTDKDGTAVKSTDTVSGDVYKLVAQWTKVVPAATLTPAQKAEAKKSETKQAEAKKAAAKQNTGATLSKTGSAVAGVAVFAVVALAGAAVVLQLRKRA</sequence>
<dbReference type="InterPro" id="IPR042229">
    <property type="entry name" value="Listeria/Bacterioides_rpt_sf"/>
</dbReference>
<reference evidence="4 5" key="1">
    <citation type="submission" date="2019-10" db="EMBL/GenBank/DDBJ databases">
        <title>Bifidobacterium from non-human primates.</title>
        <authorList>
            <person name="Modesto M."/>
        </authorList>
    </citation>
    <scope>NUCLEOTIDE SEQUENCE [LARGE SCALE GENOMIC DNA]</scope>
    <source>
        <strain evidence="4 5">SMA1</strain>
    </source>
</reference>
<dbReference type="Gene3D" id="2.60.40.4270">
    <property type="entry name" value="Listeria-Bacteroides repeat domain"/>
    <property type="match status" value="5"/>
</dbReference>
<comment type="caution">
    <text evidence="4">The sequence shown here is derived from an EMBL/GenBank/DDBJ whole genome shotgun (WGS) entry which is preliminary data.</text>
</comment>
<protein>
    <submittedName>
        <fullName evidence="4">Uncharacterized protein</fullName>
    </submittedName>
</protein>
<gene>
    <name evidence="4" type="ORF">GFD18_02905</name>
</gene>
<keyword evidence="3" id="KW-0732">Signal</keyword>
<comment type="subcellular location">
    <subcellularLocation>
        <location evidence="1">Cell envelope</location>
    </subcellularLocation>
</comment>
<evidence type="ECO:0000256" key="2">
    <source>
        <dbReference type="SAM" id="Phobius"/>
    </source>
</evidence>
<evidence type="ECO:0000256" key="1">
    <source>
        <dbReference type="ARBA" id="ARBA00004196"/>
    </source>
</evidence>
<keyword evidence="2" id="KW-0812">Transmembrane</keyword>